<accession>A0A4R2LFA3</accession>
<keyword evidence="3" id="KW-1185">Reference proteome</keyword>
<reference evidence="2 3" key="1">
    <citation type="submission" date="2019-03" db="EMBL/GenBank/DDBJ databases">
        <title>Genomic Encyclopedia of Type Strains, Phase IV (KMG-IV): sequencing the most valuable type-strain genomes for metagenomic binning, comparative biology and taxonomic classification.</title>
        <authorList>
            <person name="Goeker M."/>
        </authorList>
    </citation>
    <scope>NUCLEOTIDE SEQUENCE [LARGE SCALE GENOMIC DNA]</scope>
    <source>
        <strain evidence="2 3">DSM 102940</strain>
    </source>
</reference>
<protein>
    <submittedName>
        <fullName evidence="2">Regulatory protein YycH of two-component signal transduction system YycFG</fullName>
    </submittedName>
</protein>
<dbReference type="InterPro" id="IPR042274">
    <property type="entry name" value="YycH/YycI_2"/>
</dbReference>
<dbReference type="Gene3D" id="3.30.310.160">
    <property type="entry name" value="YycH protein, domain 2"/>
    <property type="match status" value="1"/>
</dbReference>
<dbReference type="AlphaFoldDB" id="A0A4R2LFA3"/>
<sequence>MKKFSKEQFKTWLLVSLFILSIALNQQLWERISLKKVMPDIRQIETLEVESNIDIKDTIVDILNPQSFRINFGGGLHTVFYSDNYGLWQETLKIFKNEYFKKKVLIERIDKDAWMKARDFRSIEMKFGYTMPVEILREAIEGKTEGIYGKIQGFDRILVSLTGDNSVYMADGEENFYLVQGIDMKNKFSKIIMDIEKNGYDAYYAFKDLYGIDNEGLMPIERKDNIEEMQVIEEIDPMDEVQVEDFAGDFFGENLDFIRKIRETSGAVTYLYGYGQKALKINDVGVLHYVEDIDNQKASKNIKVEDAMKVALLFVSEHGGWANTDAYLKSIKPIEKNNQKGYKFFFGYRLNGVPVYCSSEAEQKIIDTPIEVDLLGEQVISYKRLLKKEEIGIKFLERKEDAMTLSARQVIDMNFELIKNDFSSNIKENKKINKQEILEKVLGRMKEIDIGYYDNPVQEPNKLISMWIIKTDQVIYYFDAHNGRILSRSKM</sequence>
<dbReference type="EMBL" id="SLWV01000005">
    <property type="protein sequence ID" value="TCO77935.1"/>
    <property type="molecule type" value="Genomic_DNA"/>
</dbReference>
<organism evidence="2 3">
    <name type="scientific">Marinisporobacter balticus</name>
    <dbReference type="NCBI Taxonomy" id="2018667"/>
    <lineage>
        <taxon>Bacteria</taxon>
        <taxon>Bacillati</taxon>
        <taxon>Bacillota</taxon>
        <taxon>Clostridia</taxon>
        <taxon>Peptostreptococcales</taxon>
        <taxon>Thermotaleaceae</taxon>
        <taxon>Marinisporobacter</taxon>
    </lineage>
</organism>
<dbReference type="OrthoDB" id="1696612at2"/>
<evidence type="ECO:0000313" key="3">
    <source>
        <dbReference type="Proteomes" id="UP000294919"/>
    </source>
</evidence>
<name>A0A4R2LFA3_9FIRM</name>
<dbReference type="Proteomes" id="UP000294919">
    <property type="component" value="Unassembled WGS sequence"/>
</dbReference>
<gene>
    <name evidence="2" type="ORF">EV214_10531</name>
</gene>
<dbReference type="RefSeq" id="WP_132243529.1">
    <property type="nucleotide sequence ID" value="NZ_SLWV01000005.1"/>
</dbReference>
<comment type="caution">
    <text evidence="2">The sequence shown here is derived from an EMBL/GenBank/DDBJ whole genome shotgun (WGS) entry which is preliminary data.</text>
</comment>
<evidence type="ECO:0000313" key="2">
    <source>
        <dbReference type="EMBL" id="TCO77935.1"/>
    </source>
</evidence>
<proteinExistence type="predicted"/>
<feature type="domain" description="Regulatory protein YycH" evidence="1">
    <location>
        <begin position="7"/>
        <end position="387"/>
    </location>
</feature>
<dbReference type="InterPro" id="IPR009996">
    <property type="entry name" value="YycH"/>
</dbReference>
<dbReference type="Pfam" id="PF07435">
    <property type="entry name" value="YycH"/>
    <property type="match status" value="1"/>
</dbReference>
<evidence type="ECO:0000259" key="1">
    <source>
        <dbReference type="Pfam" id="PF07435"/>
    </source>
</evidence>